<reference evidence="2" key="2">
    <citation type="submission" date="2021-09" db="EMBL/GenBank/DDBJ databases">
        <authorList>
            <person name="Gilroy R."/>
        </authorList>
    </citation>
    <scope>NUCLEOTIDE SEQUENCE</scope>
    <source>
        <strain evidence="2">CHK139-4039</strain>
    </source>
</reference>
<feature type="transmembrane region" description="Helical" evidence="1">
    <location>
        <begin position="238"/>
        <end position="259"/>
    </location>
</feature>
<reference evidence="3 5" key="3">
    <citation type="submission" date="2024-07" db="EMBL/GenBank/DDBJ databases">
        <title>Mealworm larvae gut microbial communities from Newark, Delaware, USA.</title>
        <authorList>
            <person name="Blenner M."/>
        </authorList>
    </citation>
    <scope>NUCLEOTIDE SEQUENCE [LARGE SCALE GENOMIC DNA]</scope>
    <source>
        <strain evidence="3 5">UD i117</strain>
    </source>
</reference>
<evidence type="ECO:0000313" key="4">
    <source>
        <dbReference type="Proteomes" id="UP000743760"/>
    </source>
</evidence>
<dbReference type="Proteomes" id="UP000743760">
    <property type="component" value="Unassembled WGS sequence"/>
</dbReference>
<accession>A0A9D2UM80</accession>
<proteinExistence type="predicted"/>
<keyword evidence="5" id="KW-1185">Reference proteome</keyword>
<dbReference type="EMBL" id="DYXR01000204">
    <property type="protein sequence ID" value="HJE77555.1"/>
    <property type="molecule type" value="Genomic_DNA"/>
</dbReference>
<gene>
    <name evidence="3" type="ORF">ABH903_002942</name>
    <name evidence="2" type="ORF">K8V74_06380</name>
</gene>
<evidence type="ECO:0000313" key="3">
    <source>
        <dbReference type="EMBL" id="MEY9259905.1"/>
    </source>
</evidence>
<name>A0A9D2UM80_BREEP</name>
<evidence type="ECO:0000313" key="5">
    <source>
        <dbReference type="Proteomes" id="UP001565435"/>
    </source>
</evidence>
<evidence type="ECO:0000313" key="2">
    <source>
        <dbReference type="EMBL" id="HJE77555.1"/>
    </source>
</evidence>
<protein>
    <submittedName>
        <fullName evidence="2">Uncharacterized protein</fullName>
    </submittedName>
</protein>
<dbReference type="EMBL" id="JBGBYS010000020">
    <property type="protein sequence ID" value="MEY9259905.1"/>
    <property type="molecule type" value="Genomic_DNA"/>
</dbReference>
<keyword evidence="1" id="KW-0812">Transmembrane</keyword>
<feature type="transmembrane region" description="Helical" evidence="1">
    <location>
        <begin position="12"/>
        <end position="37"/>
    </location>
</feature>
<dbReference type="AlphaFoldDB" id="A0A9D2UM80"/>
<organism evidence="2 4">
    <name type="scientific">Brevibacterium epidermidis</name>
    <dbReference type="NCBI Taxonomy" id="1698"/>
    <lineage>
        <taxon>Bacteria</taxon>
        <taxon>Bacillati</taxon>
        <taxon>Actinomycetota</taxon>
        <taxon>Actinomycetes</taxon>
        <taxon>Micrococcales</taxon>
        <taxon>Brevibacteriaceae</taxon>
        <taxon>Brevibacterium</taxon>
    </lineage>
</organism>
<dbReference type="RefSeq" id="WP_062244483.1">
    <property type="nucleotide sequence ID" value="NZ_JBGBYS010000020.1"/>
</dbReference>
<keyword evidence="1" id="KW-1133">Transmembrane helix</keyword>
<evidence type="ECO:0000256" key="1">
    <source>
        <dbReference type="SAM" id="Phobius"/>
    </source>
</evidence>
<dbReference type="Proteomes" id="UP001565435">
    <property type="component" value="Unassembled WGS sequence"/>
</dbReference>
<reference evidence="2" key="1">
    <citation type="journal article" date="2021" name="PeerJ">
        <title>Extensive microbial diversity within the chicken gut microbiome revealed by metagenomics and culture.</title>
        <authorList>
            <person name="Gilroy R."/>
            <person name="Ravi A."/>
            <person name="Getino M."/>
            <person name="Pursley I."/>
            <person name="Horton D.L."/>
            <person name="Alikhan N.F."/>
            <person name="Baker D."/>
            <person name="Gharbi K."/>
            <person name="Hall N."/>
            <person name="Watson M."/>
            <person name="Adriaenssens E.M."/>
            <person name="Foster-Nyarko E."/>
            <person name="Jarju S."/>
            <person name="Secka A."/>
            <person name="Antonio M."/>
            <person name="Oren A."/>
            <person name="Chaudhuri R.R."/>
            <person name="La Ragione R."/>
            <person name="Hildebrand F."/>
            <person name="Pallen M.J."/>
        </authorList>
    </citation>
    <scope>NUCLEOTIDE SEQUENCE</scope>
    <source>
        <strain evidence="2">CHK139-4039</strain>
    </source>
</reference>
<comment type="caution">
    <text evidence="2">The sequence shown here is derived from an EMBL/GenBank/DDBJ whole genome shotgun (WGS) entry which is preliminary data.</text>
</comment>
<sequence>MAATGTPRPIGILNWIIAAVAVAAVSVGATLLSGHFFDQTKAERIEIADSGRIDVDSIYTDRIEGALDPDYDPSRYQAIAKSFAKDPVYFDGYPGFDIKDDEIAAIRTAIADADTPIYVAFLNNSDLDDADGELDLLAARIVTEMDDTEAAVLAVDASGLMGVAEKGVYRPQMAYLSGEFKETDSRSALKGVKALSSAETVDLASRHSYKHDDHGNPLVIGRDTGTDPHDLEYSTGGAVAGAVFGILVGGGAGVGIHFIRRALKKRTAKQ</sequence>
<keyword evidence="1" id="KW-0472">Membrane</keyword>